<evidence type="ECO:0000256" key="1">
    <source>
        <dbReference type="SAM" id="Phobius"/>
    </source>
</evidence>
<gene>
    <name evidence="2" type="ORF">K0M31_004198</name>
</gene>
<organism evidence="2 3">
    <name type="scientific">Melipona bicolor</name>
    <dbReference type="NCBI Taxonomy" id="60889"/>
    <lineage>
        <taxon>Eukaryota</taxon>
        <taxon>Metazoa</taxon>
        <taxon>Ecdysozoa</taxon>
        <taxon>Arthropoda</taxon>
        <taxon>Hexapoda</taxon>
        <taxon>Insecta</taxon>
        <taxon>Pterygota</taxon>
        <taxon>Neoptera</taxon>
        <taxon>Endopterygota</taxon>
        <taxon>Hymenoptera</taxon>
        <taxon>Apocrita</taxon>
        <taxon>Aculeata</taxon>
        <taxon>Apoidea</taxon>
        <taxon>Anthophila</taxon>
        <taxon>Apidae</taxon>
        <taxon>Melipona</taxon>
    </lineage>
</organism>
<dbReference type="AlphaFoldDB" id="A0AA40FWX6"/>
<comment type="caution">
    <text evidence="2">The sequence shown here is derived from an EMBL/GenBank/DDBJ whole genome shotgun (WGS) entry which is preliminary data.</text>
</comment>
<keyword evidence="1" id="KW-0812">Transmembrane</keyword>
<dbReference type="EMBL" id="JAHYIQ010000013">
    <property type="protein sequence ID" value="KAK1126565.1"/>
    <property type="molecule type" value="Genomic_DNA"/>
</dbReference>
<keyword evidence="3" id="KW-1185">Reference proteome</keyword>
<feature type="transmembrane region" description="Helical" evidence="1">
    <location>
        <begin position="95"/>
        <end position="117"/>
    </location>
</feature>
<dbReference type="Proteomes" id="UP001177670">
    <property type="component" value="Unassembled WGS sequence"/>
</dbReference>
<evidence type="ECO:0000313" key="2">
    <source>
        <dbReference type="EMBL" id="KAK1126565.1"/>
    </source>
</evidence>
<name>A0AA40FWX6_9HYME</name>
<reference evidence="2" key="1">
    <citation type="submission" date="2021-10" db="EMBL/GenBank/DDBJ databases">
        <title>Melipona bicolor Genome sequencing and assembly.</title>
        <authorList>
            <person name="Araujo N.S."/>
            <person name="Arias M.C."/>
        </authorList>
    </citation>
    <scope>NUCLEOTIDE SEQUENCE</scope>
    <source>
        <strain evidence="2">USP_2M_L1-L4_2017</strain>
        <tissue evidence="2">Whole body</tissue>
    </source>
</reference>
<keyword evidence="1" id="KW-1133">Transmembrane helix</keyword>
<feature type="transmembrane region" description="Helical" evidence="1">
    <location>
        <begin position="129"/>
        <end position="149"/>
    </location>
</feature>
<protein>
    <recommendedName>
        <fullName evidence="4">Transmembrane protein</fullName>
    </recommendedName>
</protein>
<proteinExistence type="predicted"/>
<accession>A0AA40FWX6</accession>
<evidence type="ECO:0008006" key="4">
    <source>
        <dbReference type="Google" id="ProtNLM"/>
    </source>
</evidence>
<sequence>MVESFAVLKLNVAPCRAMTTRTPPLATTRETNSASINFFTDQRLARESQNHKRRCVRTSTRLIIDNGVPVWISCFVSRRETRTSQIGQSHCFVSLYLPACLCVCLSTLLVSVCFSVIFPLSLSLSLSSFSLFFSLFLIPDDFSLFICICKTEYTIKKYRKQSRSRLDCVQNSRSRCAQPYRLNTNFTDCVRPYRCVHTLRLRRTISPPLRAKEKHERGRSLRFLSFSRCSSLDPLDCTDIFTTNRRPLFLPP</sequence>
<evidence type="ECO:0000313" key="3">
    <source>
        <dbReference type="Proteomes" id="UP001177670"/>
    </source>
</evidence>
<keyword evidence="1" id="KW-0472">Membrane</keyword>